<dbReference type="Pfam" id="PF02752">
    <property type="entry name" value="Arrestin_C"/>
    <property type="match status" value="1"/>
</dbReference>
<evidence type="ECO:0000256" key="1">
    <source>
        <dbReference type="ARBA" id="ARBA00005298"/>
    </source>
</evidence>
<proteinExistence type="inferred from homology"/>
<reference evidence="4" key="1">
    <citation type="journal article" date="2020" name="Ecol. Evol.">
        <title>Genome structure and content of the rice root-knot nematode (Meloidogyne graminicola).</title>
        <authorList>
            <person name="Phan N.T."/>
            <person name="Danchin E.G.J."/>
            <person name="Klopp C."/>
            <person name="Perfus-Barbeoch L."/>
            <person name="Kozlowski D.K."/>
            <person name="Koutsovoulos G.D."/>
            <person name="Lopez-Roques C."/>
            <person name="Bouchez O."/>
            <person name="Zahm M."/>
            <person name="Besnard G."/>
            <person name="Bellafiore S."/>
        </authorList>
    </citation>
    <scope>NUCLEOTIDE SEQUENCE</scope>
    <source>
        <strain evidence="4">VN-18</strain>
    </source>
</reference>
<dbReference type="InterPro" id="IPR050357">
    <property type="entry name" value="Arrestin_domain-protein"/>
</dbReference>
<dbReference type="EMBL" id="JABEBT010000108">
    <property type="protein sequence ID" value="KAF7632251.1"/>
    <property type="molecule type" value="Genomic_DNA"/>
</dbReference>
<feature type="domain" description="Arrestin C-terminal-like" evidence="3">
    <location>
        <begin position="253"/>
        <end position="421"/>
    </location>
</feature>
<name>A0A8S9ZG64_9BILA</name>
<evidence type="ECO:0000313" key="5">
    <source>
        <dbReference type="Proteomes" id="UP000605970"/>
    </source>
</evidence>
<dbReference type="PANTHER" id="PTHR11188:SF83">
    <property type="entry name" value="ARRESTIN C-TERMINAL-LIKE DOMAIN-CONTAINING PROTEIN"/>
    <property type="match status" value="1"/>
</dbReference>
<gene>
    <name evidence="4" type="ORF">Mgra_00008369</name>
</gene>
<comment type="caution">
    <text evidence="4">The sequence shown here is derived from an EMBL/GenBank/DDBJ whole genome shotgun (WGS) entry which is preliminary data.</text>
</comment>
<dbReference type="InterPro" id="IPR011022">
    <property type="entry name" value="Arrestin_C-like"/>
</dbReference>
<dbReference type="OrthoDB" id="2333384at2759"/>
<sequence>MYVTKIREEMIKSNEDLVNSDEDNIYYLINQKRQSLPAIFPKKFYIRPCCQPRKMPTVHLERFKIKLEEKDACFAPGDVIAGNVQIIASTLFNETKNTTFKFQKCSHSANENDDALHIKKLKMNVLGTIRIKEENKLMLNETFLRMEADLLVNKEDNNTTTVRAGDVKTIKFEIRLPQKGLFTSLESKSVSVLYTVQLELIYKNNKSEEELNAKTICGFTVVDCFDLARMPKFYFQPYFQNVVKKFGLFSCTGGQIRLNFSINGVAFVGGENIIIEGKIDNRTDRRIDKLTAHLQQISDKIDLNEIHDDNLALFMDPGAMFDFTLALDGTDPETCYAAATTNEGNKFLATRKTSIEFINKCKRRNSAQQQTTNEKLTKNKNWFINISYQLCFIVTTDVKQFLLQRVEAMEINVPLIIGSLPQRKLRFLDEIQSPLLNKSHQNTFTKAALEATYNSSTEQKDFMKEKTSIVLFMPNRKEVTKKLNEQCFADNNTKLFCQFNEINFTNKYPLFVNLPSSSKQSRKASIIATTIRNESLIKERQSTIGEENEELNENKEINLLNKEEKDENTNNKEKLLVNNSTQLIPTLNLKHCNIPFQRNLTLTAVQVPNNCISERRSNLNLFSQFSFFFEITE</sequence>
<accession>A0A8S9ZG64</accession>
<feature type="domain" description="Arrestin-like N-terminal" evidence="2">
    <location>
        <begin position="63"/>
        <end position="227"/>
    </location>
</feature>
<dbReference type="SUPFAM" id="SSF81296">
    <property type="entry name" value="E set domains"/>
    <property type="match status" value="1"/>
</dbReference>
<dbReference type="GO" id="GO:0015031">
    <property type="term" value="P:protein transport"/>
    <property type="evidence" value="ECO:0007669"/>
    <property type="project" value="TreeGrafter"/>
</dbReference>
<comment type="similarity">
    <text evidence="1">Belongs to the arrestin family.</text>
</comment>
<dbReference type="InterPro" id="IPR014756">
    <property type="entry name" value="Ig_E-set"/>
</dbReference>
<dbReference type="PANTHER" id="PTHR11188">
    <property type="entry name" value="ARRESTIN DOMAIN CONTAINING PROTEIN"/>
    <property type="match status" value="1"/>
</dbReference>
<keyword evidence="5" id="KW-1185">Reference proteome</keyword>
<organism evidence="4 5">
    <name type="scientific">Meloidogyne graminicola</name>
    <dbReference type="NCBI Taxonomy" id="189291"/>
    <lineage>
        <taxon>Eukaryota</taxon>
        <taxon>Metazoa</taxon>
        <taxon>Ecdysozoa</taxon>
        <taxon>Nematoda</taxon>
        <taxon>Chromadorea</taxon>
        <taxon>Rhabditida</taxon>
        <taxon>Tylenchina</taxon>
        <taxon>Tylenchomorpha</taxon>
        <taxon>Tylenchoidea</taxon>
        <taxon>Meloidogynidae</taxon>
        <taxon>Meloidogyninae</taxon>
        <taxon>Meloidogyne</taxon>
    </lineage>
</organism>
<dbReference type="InterPro" id="IPR011021">
    <property type="entry name" value="Arrestin-like_N"/>
</dbReference>
<protein>
    <submittedName>
        <fullName evidence="4">Arrestin_C domain-containing protein</fullName>
    </submittedName>
</protein>
<dbReference type="Proteomes" id="UP000605970">
    <property type="component" value="Unassembled WGS sequence"/>
</dbReference>
<dbReference type="InterPro" id="IPR014752">
    <property type="entry name" value="Arrestin-like_C"/>
</dbReference>
<evidence type="ECO:0000313" key="4">
    <source>
        <dbReference type="EMBL" id="KAF7632251.1"/>
    </source>
</evidence>
<evidence type="ECO:0000259" key="3">
    <source>
        <dbReference type="Pfam" id="PF02752"/>
    </source>
</evidence>
<dbReference type="Gene3D" id="2.60.40.640">
    <property type="match status" value="2"/>
</dbReference>
<evidence type="ECO:0000259" key="2">
    <source>
        <dbReference type="Pfam" id="PF00339"/>
    </source>
</evidence>
<dbReference type="GO" id="GO:0005737">
    <property type="term" value="C:cytoplasm"/>
    <property type="evidence" value="ECO:0007669"/>
    <property type="project" value="TreeGrafter"/>
</dbReference>
<dbReference type="Pfam" id="PF00339">
    <property type="entry name" value="Arrestin_N"/>
    <property type="match status" value="1"/>
</dbReference>
<dbReference type="AlphaFoldDB" id="A0A8S9ZG64"/>